<dbReference type="EC" id="3.1.3.36" evidence="4"/>
<evidence type="ECO:0000313" key="12">
    <source>
        <dbReference type="Proteomes" id="UP000664534"/>
    </source>
</evidence>
<dbReference type="InterPro" id="IPR046985">
    <property type="entry name" value="IP5"/>
</dbReference>
<feature type="compositionally biased region" description="Low complexity" evidence="9">
    <location>
        <begin position="814"/>
        <end position="834"/>
    </location>
</feature>
<accession>A0A8H3GDB4</accession>
<proteinExistence type="inferred from homology"/>
<evidence type="ECO:0000256" key="7">
    <source>
        <dbReference type="ARBA" id="ARBA00022801"/>
    </source>
</evidence>
<organism evidence="11 12">
    <name type="scientific">Imshaugia aleurites</name>
    <dbReference type="NCBI Taxonomy" id="172621"/>
    <lineage>
        <taxon>Eukaryota</taxon>
        <taxon>Fungi</taxon>
        <taxon>Dikarya</taxon>
        <taxon>Ascomycota</taxon>
        <taxon>Pezizomycotina</taxon>
        <taxon>Lecanoromycetes</taxon>
        <taxon>OSLEUM clade</taxon>
        <taxon>Lecanoromycetidae</taxon>
        <taxon>Lecanorales</taxon>
        <taxon>Lecanorineae</taxon>
        <taxon>Parmeliaceae</taxon>
        <taxon>Imshaugia</taxon>
    </lineage>
</organism>
<keyword evidence="6" id="KW-0963">Cytoplasm</keyword>
<evidence type="ECO:0000259" key="10">
    <source>
        <dbReference type="PROSITE" id="PS50275"/>
    </source>
</evidence>
<dbReference type="InterPro" id="IPR002013">
    <property type="entry name" value="SAC_dom"/>
</dbReference>
<dbReference type="AlphaFoldDB" id="A0A8H3GDB4"/>
<protein>
    <recommendedName>
        <fullName evidence="4">phosphoinositide 5-phosphatase</fullName>
        <ecNumber evidence="4">3.1.3.36</ecNumber>
    </recommendedName>
</protein>
<dbReference type="PANTHER" id="PTHR11200:SF257">
    <property type="entry name" value="PHOSPHOINOSITIDE 5-PHOSPHATASE"/>
    <property type="match status" value="1"/>
</dbReference>
<dbReference type="EMBL" id="CAJPDT010000104">
    <property type="protein sequence ID" value="CAF9938038.1"/>
    <property type="molecule type" value="Genomic_DNA"/>
</dbReference>
<keyword evidence="12" id="KW-1185">Reference proteome</keyword>
<evidence type="ECO:0000256" key="3">
    <source>
        <dbReference type="ARBA" id="ARBA00009678"/>
    </source>
</evidence>
<feature type="region of interest" description="Disordered" evidence="9">
    <location>
        <begin position="803"/>
        <end position="943"/>
    </location>
</feature>
<keyword evidence="7" id="KW-0378">Hydrolase</keyword>
<dbReference type="SUPFAM" id="SSF56219">
    <property type="entry name" value="DNase I-like"/>
    <property type="match status" value="1"/>
</dbReference>
<dbReference type="InterPro" id="IPR000300">
    <property type="entry name" value="IPPc"/>
</dbReference>
<evidence type="ECO:0000256" key="1">
    <source>
        <dbReference type="ARBA" id="ARBA00004496"/>
    </source>
</evidence>
<feature type="domain" description="SAC" evidence="10">
    <location>
        <begin position="1"/>
        <end position="278"/>
    </location>
</feature>
<comment type="subcellular location">
    <subcellularLocation>
        <location evidence="1">Cytoplasm</location>
    </subcellularLocation>
</comment>
<dbReference type="InterPro" id="IPR036691">
    <property type="entry name" value="Endo/exonu/phosph_ase_sf"/>
</dbReference>
<dbReference type="Gene3D" id="3.60.10.10">
    <property type="entry name" value="Endonuclease/exonuclease/phosphatase"/>
    <property type="match status" value="1"/>
</dbReference>
<feature type="compositionally biased region" description="Basic and acidic residues" evidence="9">
    <location>
        <begin position="803"/>
        <end position="813"/>
    </location>
</feature>
<dbReference type="Pfam" id="PF02383">
    <property type="entry name" value="Syja_N"/>
    <property type="match status" value="1"/>
</dbReference>
<name>A0A8H3GDB4_9LECA</name>
<dbReference type="FunFam" id="3.60.10.10:FF:000029">
    <property type="entry name" value="Inositol polyphosphate 5-phosphatase"/>
    <property type="match status" value="1"/>
</dbReference>
<gene>
    <name evidence="11" type="primary">INP52</name>
    <name evidence="11" type="ORF">IMSHALPRED_000640</name>
</gene>
<feature type="compositionally biased region" description="Polar residues" evidence="9">
    <location>
        <begin position="878"/>
        <end position="889"/>
    </location>
</feature>
<evidence type="ECO:0000313" key="11">
    <source>
        <dbReference type="EMBL" id="CAF9938038.1"/>
    </source>
</evidence>
<dbReference type="SMART" id="SM00128">
    <property type="entry name" value="IPPc"/>
    <property type="match status" value="1"/>
</dbReference>
<evidence type="ECO:0000256" key="6">
    <source>
        <dbReference type="ARBA" id="ARBA00022490"/>
    </source>
</evidence>
<comment type="caution">
    <text evidence="11">The sequence shown here is derived from an EMBL/GenBank/DDBJ whole genome shotgun (WGS) entry which is preliminary data.</text>
</comment>
<dbReference type="GO" id="GO:0016020">
    <property type="term" value="C:membrane"/>
    <property type="evidence" value="ECO:0007669"/>
    <property type="project" value="TreeGrafter"/>
</dbReference>
<keyword evidence="5" id="KW-0813">Transport</keyword>
<dbReference type="Proteomes" id="UP000664534">
    <property type="component" value="Unassembled WGS sequence"/>
</dbReference>
<evidence type="ECO:0000256" key="2">
    <source>
        <dbReference type="ARBA" id="ARBA00008943"/>
    </source>
</evidence>
<evidence type="ECO:0000256" key="8">
    <source>
        <dbReference type="ARBA" id="ARBA00022927"/>
    </source>
</evidence>
<dbReference type="GO" id="GO:0015031">
    <property type="term" value="P:protein transport"/>
    <property type="evidence" value="ECO:0007669"/>
    <property type="project" value="UniProtKB-KW"/>
</dbReference>
<sequence>MRTNLPSTLTLISRLSCRRAGTRFNSRGIDDDGNVANFVETETIFYHPSSLCFSYAQIRGSIPIFWEQATGLLPGQQKIQITRSPEATQPAFDKHFESLEADYGTIHILNLLSESKPGEAELTARYNFHVLHSPLSQIVDVGGISENRLIESQFDFHAETRGPGGYEAASMVRRLIQDRANGFAYFLCESMNSPAQSSLYDEKTAQVGGAVILQQEGIFRTNCLDCLDRTNLIQTIISQMALEQFLQHRNEHSTSDFWTRHSSLWADNGDALSKIYAGTGALKSSFTRHGKMSLAGAIADARKSATRMYINNFADKGRQNTIDMLLGRLMDQSPVLLYDPITDYVSGELKRRFNEYSTPDTVQIWVGTFNLNGRGSGVKEDLAAWLRPDIDRLQQYPGIVAVGFQEIVELSPQQIMSTDPVRRQAWETAVRRTLNDSAPKHPSEEYILLRSGQLVGAALMIFVKASILHNIKNVEGSVKKTGMSGMAGNKGAVAIRMDYANTRICFVTAHLAAGFANYEERNRDYRTISNGLRFQRNRSIEDHDAIIWLGDFNYRIGLSDDKARQLIKAGDLDTLYQNDQLNLQMVAGHTFPFYSESRITFMPTYKYNNGTDEYDTSEKARIPAWCDRILRKGEILKQINYATAPLRFSDHRPVYATFQCAVSAVDEVRKESLGREIYAKRRLEVGDTTANARNDDFDDEDIIGYDSIAPELPPASSDRRKWWLDNGLPARSNVRAPDEISVLNVDRPHNPFIPTIEPDWKASKTTFGGSHALFRLNDRNSQRLSPTSDGNQPLPLDINQESLRKDLSLREPSSRNSSRSSVASMSSNVASKAAPPIPKKPALLSNRQHGQESRISEQGKSTSSRPPSGGLRVFDNGPKTSLSPAQQRIKQQEIYGQQAPEFNGPPLPPRSTGAIVSNPNGLLDDDNEDASAIPSLQPMRRQQ</sequence>
<dbReference type="PANTHER" id="PTHR11200">
    <property type="entry name" value="INOSITOL 5-PHOSPHATASE"/>
    <property type="match status" value="1"/>
</dbReference>
<comment type="similarity">
    <text evidence="3">In the central section; belongs to the inositol 1,4,5-trisphosphate 5-phosphatase family.</text>
</comment>
<evidence type="ECO:0000256" key="9">
    <source>
        <dbReference type="SAM" id="MobiDB-lite"/>
    </source>
</evidence>
<dbReference type="OrthoDB" id="405996at2759"/>
<dbReference type="GO" id="GO:0043813">
    <property type="term" value="F:phosphatidylinositol-3,5-bisphosphate 5-phosphatase activity"/>
    <property type="evidence" value="ECO:0007669"/>
    <property type="project" value="TreeGrafter"/>
</dbReference>
<comment type="similarity">
    <text evidence="2">Belongs to the synaptojanin family.</text>
</comment>
<dbReference type="PROSITE" id="PS50275">
    <property type="entry name" value="SAC"/>
    <property type="match status" value="1"/>
</dbReference>
<dbReference type="GO" id="GO:0005737">
    <property type="term" value="C:cytoplasm"/>
    <property type="evidence" value="ECO:0007669"/>
    <property type="project" value="UniProtKB-SubCell"/>
</dbReference>
<evidence type="ECO:0000256" key="4">
    <source>
        <dbReference type="ARBA" id="ARBA00013044"/>
    </source>
</evidence>
<reference evidence="11" key="1">
    <citation type="submission" date="2021-03" db="EMBL/GenBank/DDBJ databases">
        <authorList>
            <person name="Tagirdzhanova G."/>
        </authorList>
    </citation>
    <scope>NUCLEOTIDE SEQUENCE</scope>
</reference>
<keyword evidence="8" id="KW-0653">Protein transport</keyword>
<evidence type="ECO:0000256" key="5">
    <source>
        <dbReference type="ARBA" id="ARBA00022448"/>
    </source>
</evidence>
<dbReference type="GO" id="GO:0004439">
    <property type="term" value="F:phosphatidylinositol-4,5-bisphosphate 5-phosphatase activity"/>
    <property type="evidence" value="ECO:0007669"/>
    <property type="project" value="UniProtKB-EC"/>
</dbReference>
<dbReference type="GO" id="GO:0046856">
    <property type="term" value="P:phosphatidylinositol dephosphorylation"/>
    <property type="evidence" value="ECO:0007669"/>
    <property type="project" value="InterPro"/>
</dbReference>
<dbReference type="Pfam" id="PF22669">
    <property type="entry name" value="Exo_endo_phos2"/>
    <property type="match status" value="1"/>
</dbReference>